<dbReference type="AlphaFoldDB" id="T5LX85"/>
<evidence type="ECO:0000313" key="3">
    <source>
        <dbReference type="Proteomes" id="UP000002939"/>
    </source>
</evidence>
<dbReference type="RefSeq" id="WP_020991260.1">
    <property type="nucleotide sequence ID" value="NZ_KI391971.1"/>
</dbReference>
<keyword evidence="3" id="KW-1185">Reference proteome</keyword>
<feature type="region of interest" description="Disordered" evidence="1">
    <location>
        <begin position="42"/>
        <end position="63"/>
    </location>
</feature>
<dbReference type="EMBL" id="ACRF02000005">
    <property type="protein sequence ID" value="EQM96958.1"/>
    <property type="molecule type" value="Genomic_DNA"/>
</dbReference>
<accession>T5LX85</accession>
<sequence>MFNIKWNGNQVIKETTSGLFKKEIGYNEQVMKEQEKLKVMNAHTGGGTSSSTPSSSEPSIVMF</sequence>
<dbReference type="Proteomes" id="UP000002939">
    <property type="component" value="Unassembled WGS sequence"/>
</dbReference>
<proteinExistence type="predicted"/>
<protein>
    <submittedName>
        <fullName evidence="2">Uncharacterized protein</fullName>
    </submittedName>
</protein>
<organism evidence="2 3">
    <name type="scientific">Granulicatella elegans ATCC 700633</name>
    <dbReference type="NCBI Taxonomy" id="626369"/>
    <lineage>
        <taxon>Bacteria</taxon>
        <taxon>Bacillati</taxon>
        <taxon>Bacillota</taxon>
        <taxon>Bacilli</taxon>
        <taxon>Lactobacillales</taxon>
        <taxon>Carnobacteriaceae</taxon>
        <taxon>Granulicatella</taxon>
    </lineage>
</organism>
<gene>
    <name evidence="2" type="ORF">HMPREF0446_01709</name>
</gene>
<reference evidence="2" key="1">
    <citation type="submission" date="2011-10" db="EMBL/GenBank/DDBJ databases">
        <title>The Genome Sequence of Granulicatella elegans ATCC 700633.</title>
        <authorList>
            <consortium name="The Broad Institute Genome Sequencing Platform"/>
            <consortium name="The Broad Institute Genome Sequencing Center for Infectious Disease"/>
            <person name="Earl A."/>
            <person name="Ward D."/>
            <person name="Feldgarden M."/>
            <person name="Gevers D."/>
            <person name="Sibley C.D."/>
            <person name="Field T.R."/>
            <person name="Grinwis M."/>
            <person name="Eshaghurshan C.S."/>
            <person name="Surette M.G."/>
            <person name="Young S.K."/>
            <person name="Zeng Q."/>
            <person name="Gargeya S."/>
            <person name="Fitzgerald M."/>
            <person name="Haas B."/>
            <person name="Abouelleil A."/>
            <person name="Alvarado L."/>
            <person name="Arachchi H.M."/>
            <person name="Berlin A."/>
            <person name="Brown A."/>
            <person name="Chapman S.B."/>
            <person name="Chen Z."/>
            <person name="Dunbar C."/>
            <person name="Freedman E."/>
            <person name="Gearin G."/>
            <person name="Goldberg J."/>
            <person name="Griggs A."/>
            <person name="Gujja S."/>
            <person name="Heiman D."/>
            <person name="Howarth C."/>
            <person name="Larson L."/>
            <person name="Lui A."/>
            <person name="MacDonald P.J.P."/>
            <person name="Montmayeur A."/>
            <person name="Murphy C."/>
            <person name="Neiman D."/>
            <person name="Pearson M."/>
            <person name="Priest M."/>
            <person name="Roberts A."/>
            <person name="Saif S."/>
            <person name="Shea T."/>
            <person name="Shenoy N."/>
            <person name="Sisk P."/>
            <person name="Stolte C."/>
            <person name="Sykes S."/>
            <person name="Wortman J."/>
            <person name="Nusbaum C."/>
            <person name="Birren B."/>
        </authorList>
    </citation>
    <scope>NUCLEOTIDE SEQUENCE [LARGE SCALE GENOMIC DNA]</scope>
    <source>
        <strain evidence="2">ATCC 700633</strain>
    </source>
</reference>
<evidence type="ECO:0000256" key="1">
    <source>
        <dbReference type="SAM" id="MobiDB-lite"/>
    </source>
</evidence>
<evidence type="ECO:0000313" key="2">
    <source>
        <dbReference type="EMBL" id="EQM96958.1"/>
    </source>
</evidence>
<comment type="caution">
    <text evidence="2">The sequence shown here is derived from an EMBL/GenBank/DDBJ whole genome shotgun (WGS) entry which is preliminary data.</text>
</comment>
<name>T5LX85_9LACT</name>
<dbReference type="HOGENOM" id="CLU_2879559_0_0_9"/>
<feature type="compositionally biased region" description="Low complexity" evidence="1">
    <location>
        <begin position="49"/>
        <end position="63"/>
    </location>
</feature>